<dbReference type="RefSeq" id="WP_135402958.1">
    <property type="nucleotide sequence ID" value="NZ_SRME01000003.1"/>
</dbReference>
<evidence type="ECO:0000313" key="2">
    <source>
        <dbReference type="Proteomes" id="UP000297288"/>
    </source>
</evidence>
<dbReference type="EMBL" id="SRME01000003">
    <property type="protein sequence ID" value="TGG88036.1"/>
    <property type="molecule type" value="Genomic_DNA"/>
</dbReference>
<protein>
    <submittedName>
        <fullName evidence="1">Uncharacterized protein</fullName>
    </submittedName>
</protein>
<dbReference type="AlphaFoldDB" id="A0A4Z0W2E4"/>
<gene>
    <name evidence="1" type="ORF">E4650_06750</name>
</gene>
<name>A0A4Z0W2E4_9BACT</name>
<reference evidence="1 2" key="1">
    <citation type="submission" date="2019-04" db="EMBL/GenBank/DDBJ databases">
        <title>Draft genome sequence data and analysis of a Fermenting Bacterium, Geotoga petraea strain HO-Geo1, isolated from heavy-oil petroleum reservoir in Russia.</title>
        <authorList>
            <person name="Grouzdev D.S."/>
            <person name="Semenova E.M."/>
            <person name="Sokolova D.S."/>
            <person name="Tourova T.P."/>
            <person name="Poltaraus A.B."/>
            <person name="Nazina T.N."/>
        </authorList>
    </citation>
    <scope>NUCLEOTIDE SEQUENCE [LARGE SCALE GENOMIC DNA]</scope>
    <source>
        <strain evidence="1 2">HO-Geo1</strain>
    </source>
</reference>
<comment type="caution">
    <text evidence="1">The sequence shown here is derived from an EMBL/GenBank/DDBJ whole genome shotgun (WGS) entry which is preliminary data.</text>
</comment>
<evidence type="ECO:0000313" key="1">
    <source>
        <dbReference type="EMBL" id="TGG88036.1"/>
    </source>
</evidence>
<dbReference type="OrthoDB" id="3035611at2"/>
<proteinExistence type="predicted"/>
<sequence>MSYLYARRVGKKGTWLIKMDMKKALKIIKENDEIRDYLGVIGGKNINSLKRTYGEYAPFKEVDSLEEIKKEMHI</sequence>
<organism evidence="1 2">
    <name type="scientific">Geotoga petraea</name>
    <dbReference type="NCBI Taxonomy" id="28234"/>
    <lineage>
        <taxon>Bacteria</taxon>
        <taxon>Thermotogati</taxon>
        <taxon>Thermotogota</taxon>
        <taxon>Thermotogae</taxon>
        <taxon>Petrotogales</taxon>
        <taxon>Petrotogaceae</taxon>
        <taxon>Geotoga</taxon>
    </lineage>
</organism>
<dbReference type="Proteomes" id="UP000297288">
    <property type="component" value="Unassembled WGS sequence"/>
</dbReference>
<accession>A0A4Z0W2E4</accession>